<dbReference type="PROSITE" id="PS50883">
    <property type="entry name" value="EAL"/>
    <property type="match status" value="1"/>
</dbReference>
<dbReference type="Gene3D" id="3.30.450.20">
    <property type="entry name" value="PAS domain"/>
    <property type="match status" value="1"/>
</dbReference>
<accession>A0ABN1I9Z7</accession>
<dbReference type="Pfam" id="PF00990">
    <property type="entry name" value="GGDEF"/>
    <property type="match status" value="1"/>
</dbReference>
<keyword evidence="5" id="KW-1185">Reference proteome</keyword>
<protein>
    <recommendedName>
        <fullName evidence="6">Diguanylate cyclase (GGDEF) domain-containing protein</fullName>
    </recommendedName>
</protein>
<keyword evidence="1" id="KW-0472">Membrane</keyword>
<dbReference type="Gene3D" id="3.20.20.450">
    <property type="entry name" value="EAL domain"/>
    <property type="match status" value="1"/>
</dbReference>
<dbReference type="InterPro" id="IPR000160">
    <property type="entry name" value="GGDEF_dom"/>
</dbReference>
<dbReference type="InterPro" id="IPR043128">
    <property type="entry name" value="Rev_trsase/Diguanyl_cyclase"/>
</dbReference>
<dbReference type="SMART" id="SM00052">
    <property type="entry name" value="EAL"/>
    <property type="match status" value="1"/>
</dbReference>
<feature type="domain" description="EAL" evidence="2">
    <location>
        <begin position="510"/>
        <end position="749"/>
    </location>
</feature>
<dbReference type="CDD" id="cd01948">
    <property type="entry name" value="EAL"/>
    <property type="match status" value="1"/>
</dbReference>
<dbReference type="Pfam" id="PF22673">
    <property type="entry name" value="MCP-like_PDC_1"/>
    <property type="match status" value="1"/>
</dbReference>
<dbReference type="SMART" id="SM00267">
    <property type="entry name" value="GGDEF"/>
    <property type="match status" value="1"/>
</dbReference>
<dbReference type="SUPFAM" id="SSF141868">
    <property type="entry name" value="EAL domain-like"/>
    <property type="match status" value="1"/>
</dbReference>
<dbReference type="InterPro" id="IPR029787">
    <property type="entry name" value="Nucleotide_cyclase"/>
</dbReference>
<reference evidence="4 5" key="1">
    <citation type="journal article" date="2019" name="Int. J. Syst. Evol. Microbiol.">
        <title>The Global Catalogue of Microorganisms (GCM) 10K type strain sequencing project: providing services to taxonomists for standard genome sequencing and annotation.</title>
        <authorList>
            <consortium name="The Broad Institute Genomics Platform"/>
            <consortium name="The Broad Institute Genome Sequencing Center for Infectious Disease"/>
            <person name="Wu L."/>
            <person name="Ma J."/>
        </authorList>
    </citation>
    <scope>NUCLEOTIDE SEQUENCE [LARGE SCALE GENOMIC DNA]</scope>
    <source>
        <strain evidence="4 5">JCM 15134</strain>
    </source>
</reference>
<feature type="domain" description="GGDEF" evidence="3">
    <location>
        <begin position="361"/>
        <end position="499"/>
    </location>
</feature>
<dbReference type="EMBL" id="BAAAET010000006">
    <property type="protein sequence ID" value="GAA0701176.1"/>
    <property type="molecule type" value="Genomic_DNA"/>
</dbReference>
<evidence type="ECO:0000313" key="4">
    <source>
        <dbReference type="EMBL" id="GAA0701176.1"/>
    </source>
</evidence>
<organism evidence="4 5">
    <name type="scientific">Marinobacterium maritimum</name>
    <dbReference type="NCBI Taxonomy" id="500162"/>
    <lineage>
        <taxon>Bacteria</taxon>
        <taxon>Pseudomonadati</taxon>
        <taxon>Pseudomonadota</taxon>
        <taxon>Gammaproteobacteria</taxon>
        <taxon>Oceanospirillales</taxon>
        <taxon>Oceanospirillaceae</taxon>
        <taxon>Marinobacterium</taxon>
    </lineage>
</organism>
<feature type="transmembrane region" description="Helical" evidence="1">
    <location>
        <begin position="310"/>
        <end position="330"/>
    </location>
</feature>
<proteinExistence type="predicted"/>
<dbReference type="NCBIfam" id="TIGR00254">
    <property type="entry name" value="GGDEF"/>
    <property type="match status" value="1"/>
</dbReference>
<sequence>MWGLVLLVALFMAGLWILSSLNLKYSQQAMAELRQQQIEDGFMARLEQIDTEHRRLEAYADDLVQQAALFLTLRQRGSMSPQDLEQELLHRLQRYNDVFGSGVWYWPGLIKAKIPFAVLAYRSAEGPQLYRSAEQTWQDYRQQIWFPLVLGDDGQAGTMDAAARYWTQAYYNPLTDAAVISLIQPISTADGQVIGLVNVDLHADTLIEYVSRIHMTPGTFAWLIDRDGRRLSSLSQIEDAVLAERTMAAVEQALEAPVQQSDERVLIDVDGRRFELFHARTRGGLVFGVGVPRDEIDAVLAPMRDANRSILWLAGLTILLLSGVILFKVAGLMRELQASYTDELTGLANRARLLQDLQRQRQAALVILDIDRFRELNALFGHDCGDYILTTLTERLQAGIRSDAGSGHSRLYRVGADEFVWLGSEQSHELLETRVLQLLQLVQGLPLQWQGHEFHVSVTLGASSSSAASPEPPPDLISEAQEALKQARQQGVNYQLHDRTRSLEQQFEHNLRWANRLREALRADRLQPWFQPIYSLESGRVEKYECLVRMLDSDGQVISPGLFLDVARQLRLDRQITRLMVEKCCRHFAGTTLQFSINLSYGDLRDESLIGFILEQLDLKGVGPQLIFEILESDGIENYEQVRHFIEQVKKRGCRIAIDDFGTGYSNFEHLLRLDVDLIKIDGSLIRHLHTDPGTRRVVRGIVSFAHSLQIQTVAEFVHAEAVLQQVRALGIDFAQGEVIGMPQPELLE</sequence>
<evidence type="ECO:0000259" key="2">
    <source>
        <dbReference type="PROSITE" id="PS50883"/>
    </source>
</evidence>
<dbReference type="SUPFAM" id="SSF55073">
    <property type="entry name" value="Nucleotide cyclase"/>
    <property type="match status" value="1"/>
</dbReference>
<dbReference type="Gene3D" id="3.30.70.270">
    <property type="match status" value="1"/>
</dbReference>
<dbReference type="Pfam" id="PF00563">
    <property type="entry name" value="EAL"/>
    <property type="match status" value="1"/>
</dbReference>
<dbReference type="RefSeq" id="WP_343808593.1">
    <property type="nucleotide sequence ID" value="NZ_BAAAET010000006.1"/>
</dbReference>
<dbReference type="CDD" id="cd01949">
    <property type="entry name" value="GGDEF"/>
    <property type="match status" value="1"/>
</dbReference>
<dbReference type="InterPro" id="IPR001633">
    <property type="entry name" value="EAL_dom"/>
</dbReference>
<keyword evidence="1" id="KW-1133">Transmembrane helix</keyword>
<comment type="caution">
    <text evidence="4">The sequence shown here is derived from an EMBL/GenBank/DDBJ whole genome shotgun (WGS) entry which is preliminary data.</text>
</comment>
<dbReference type="PANTHER" id="PTHR33121">
    <property type="entry name" value="CYCLIC DI-GMP PHOSPHODIESTERASE PDEF"/>
    <property type="match status" value="1"/>
</dbReference>
<dbReference type="InterPro" id="IPR050706">
    <property type="entry name" value="Cyclic-di-GMP_PDE-like"/>
</dbReference>
<evidence type="ECO:0000259" key="3">
    <source>
        <dbReference type="PROSITE" id="PS50887"/>
    </source>
</evidence>
<evidence type="ECO:0008006" key="6">
    <source>
        <dbReference type="Google" id="ProtNLM"/>
    </source>
</evidence>
<dbReference type="Proteomes" id="UP001499915">
    <property type="component" value="Unassembled WGS sequence"/>
</dbReference>
<gene>
    <name evidence="4" type="ORF">GCM10009104_32890</name>
</gene>
<evidence type="ECO:0000256" key="1">
    <source>
        <dbReference type="SAM" id="Phobius"/>
    </source>
</evidence>
<keyword evidence="1" id="KW-0812">Transmembrane</keyword>
<dbReference type="PANTHER" id="PTHR33121:SF71">
    <property type="entry name" value="OXYGEN SENSOR PROTEIN DOSP"/>
    <property type="match status" value="1"/>
</dbReference>
<evidence type="ECO:0000313" key="5">
    <source>
        <dbReference type="Proteomes" id="UP001499915"/>
    </source>
</evidence>
<name>A0ABN1I9Z7_9GAMM</name>
<dbReference type="PROSITE" id="PS50887">
    <property type="entry name" value="GGDEF"/>
    <property type="match status" value="1"/>
</dbReference>
<dbReference type="InterPro" id="IPR035919">
    <property type="entry name" value="EAL_sf"/>
</dbReference>